<dbReference type="Ensembl" id="ENSMAMT00000004665.2">
    <property type="protein sequence ID" value="ENSMAMP00000004550.1"/>
    <property type="gene ID" value="ENSMAMG00000003095.2"/>
</dbReference>
<dbReference type="Pfam" id="PF13927">
    <property type="entry name" value="Ig_3"/>
    <property type="match status" value="1"/>
</dbReference>
<feature type="domain" description="Ig-like" evidence="7">
    <location>
        <begin position="317"/>
        <end position="401"/>
    </location>
</feature>
<dbReference type="Proteomes" id="UP000261640">
    <property type="component" value="Unplaced"/>
</dbReference>
<evidence type="ECO:0000256" key="1">
    <source>
        <dbReference type="ARBA" id="ARBA00022729"/>
    </source>
</evidence>
<dbReference type="InterPro" id="IPR013783">
    <property type="entry name" value="Ig-like_fold"/>
</dbReference>
<evidence type="ECO:0000256" key="4">
    <source>
        <dbReference type="SAM" id="MobiDB-lite"/>
    </source>
</evidence>
<dbReference type="RefSeq" id="XP_026181683.1">
    <property type="nucleotide sequence ID" value="XM_026325898.2"/>
</dbReference>
<dbReference type="InterPro" id="IPR050488">
    <property type="entry name" value="Ig_Fc_receptor"/>
</dbReference>
<proteinExistence type="predicted"/>
<dbReference type="InParanoid" id="A0A3Q3RLX9"/>
<dbReference type="InterPro" id="IPR040878">
    <property type="entry name" value="IL-40-like_Ig"/>
</dbReference>
<accession>A0A3Q3RLX9</accession>
<protein>
    <submittedName>
        <fullName evidence="8">Platelet and endothelial cell adhesion molecule 1a</fullName>
    </submittedName>
</protein>
<feature type="domain" description="Ig-like" evidence="7">
    <location>
        <begin position="511"/>
        <end position="595"/>
    </location>
</feature>
<dbReference type="GO" id="GO:0009897">
    <property type="term" value="C:external side of plasma membrane"/>
    <property type="evidence" value="ECO:0007669"/>
    <property type="project" value="TreeGrafter"/>
</dbReference>
<feature type="region of interest" description="Disordered" evidence="4">
    <location>
        <begin position="677"/>
        <end position="717"/>
    </location>
</feature>
<dbReference type="InterPro" id="IPR007110">
    <property type="entry name" value="Ig-like_dom"/>
</dbReference>
<dbReference type="AlphaFoldDB" id="A0A3Q3RLX9"/>
<dbReference type="STRING" id="205130.ENSMAMP00000004550"/>
<dbReference type="GO" id="GO:0004888">
    <property type="term" value="F:transmembrane signaling receptor activity"/>
    <property type="evidence" value="ECO:0007669"/>
    <property type="project" value="TreeGrafter"/>
</dbReference>
<keyword evidence="5" id="KW-1133">Transmembrane helix</keyword>
<dbReference type="Pfam" id="PF13895">
    <property type="entry name" value="Ig_2"/>
    <property type="match status" value="1"/>
</dbReference>
<evidence type="ECO:0000256" key="6">
    <source>
        <dbReference type="SAM" id="SignalP"/>
    </source>
</evidence>
<keyword evidence="2" id="KW-1015">Disulfide bond</keyword>
<feature type="domain" description="Ig-like" evidence="7">
    <location>
        <begin position="27"/>
        <end position="117"/>
    </location>
</feature>
<feature type="chain" id="PRO_5018741152" evidence="6">
    <location>
        <begin position="26"/>
        <end position="775"/>
    </location>
</feature>
<evidence type="ECO:0000256" key="2">
    <source>
        <dbReference type="ARBA" id="ARBA00023157"/>
    </source>
</evidence>
<dbReference type="InterPro" id="IPR036179">
    <property type="entry name" value="Ig-like_dom_sf"/>
</dbReference>
<sequence length="775" mass="85707">MDARPPKLPLLVLTSLLHFLQCARGQPSYIIDTVGLKILPSSSVQSGTSVTLRCQVSVSRDNITHLTHTFQLTRDDVPIHSTTTTEDVVMYELNPARAADSGSYECRVTVKDKRKVSFSQKLDITGLQTPILHLEKTSPYESEEFTATCSAPDEKGSLIFRFHQRFHGEDSKTIKQPAPTGNSSETTLVLRRVGDSFLYCDYEINLISGPRRSNHSDEVQVIVRGLHISPVMNVLPSSNVFEGDVIEVVCKVVGSFPKVEVFLTKERKILKKGTVGLTYRFTVQEDDSGELVCKAVWNNVQKETYQTITVRELFSKPRLIMEPKDIFDGDHFKLTCSVSIYVPEKISNETMLFAIYKDNIRLNNSNTYTDEAKPNKNGNYTCKVQAGPLGYHFLKESQKLVVKAKIPVSEPMLSVVGGTLVLGKHFQLLCHSNSGTLPITYTLHGPDRVPQRRVVSQPGQQAIFNSSAIFKSSDLKNFLCHAKNSQNKPPKLGFGQQLQHSTKVIEPVSKPVLTILPSMSDISEGQKMTLVCSVERGTLPISFTWFHTETKAALSSQTSKKLEDSYSVDDVTEDNKGGYYCESTNPANETKQSLTVVIGVKLAHWKKGLIAASCILLILALILVIAFKRRLLQFKRKTTGKLSVKAASTKVERLSLTQAEVNEAANVTPGMIGKSVWSEHQSGSESDEQNSVAAAEPQYTEVPSRQADPITAPVNEGTDTAYSEVRNSQQGVPEQIDGQGAVDYAELNRDTDHQGHHSDQTAQECHVDESDNCVA</sequence>
<evidence type="ECO:0000256" key="3">
    <source>
        <dbReference type="ARBA" id="ARBA00023180"/>
    </source>
</evidence>
<dbReference type="OrthoDB" id="9950534at2759"/>
<feature type="domain" description="Ig-like" evidence="7">
    <location>
        <begin position="230"/>
        <end position="309"/>
    </location>
</feature>
<dbReference type="PANTHER" id="PTHR11481:SF60">
    <property type="entry name" value="IG-LIKE DOMAIN-CONTAINING PROTEIN"/>
    <property type="match status" value="1"/>
</dbReference>
<dbReference type="CTD" id="569386"/>
<evidence type="ECO:0000313" key="8">
    <source>
        <dbReference type="Ensembl" id="ENSMAMP00000004550.1"/>
    </source>
</evidence>
<evidence type="ECO:0000313" key="9">
    <source>
        <dbReference type="Proteomes" id="UP000261640"/>
    </source>
</evidence>
<feature type="compositionally biased region" description="Basic and acidic residues" evidence="4">
    <location>
        <begin position="747"/>
        <end position="769"/>
    </location>
</feature>
<dbReference type="GO" id="GO:0007166">
    <property type="term" value="P:cell surface receptor signaling pathway"/>
    <property type="evidence" value="ECO:0007669"/>
    <property type="project" value="TreeGrafter"/>
</dbReference>
<keyword evidence="1 6" id="KW-0732">Signal</keyword>
<dbReference type="PROSITE" id="PS50835">
    <property type="entry name" value="IG_LIKE"/>
    <property type="match status" value="4"/>
</dbReference>
<feature type="compositionally biased region" description="Polar residues" evidence="4">
    <location>
        <begin position="678"/>
        <end position="692"/>
    </location>
</feature>
<dbReference type="Gene3D" id="2.60.40.10">
    <property type="entry name" value="Immunoglobulins"/>
    <property type="match status" value="4"/>
</dbReference>
<dbReference type="SUPFAM" id="SSF48726">
    <property type="entry name" value="Immunoglobulin"/>
    <property type="match status" value="3"/>
</dbReference>
<dbReference type="InterPro" id="IPR003599">
    <property type="entry name" value="Ig_sub"/>
</dbReference>
<feature type="transmembrane region" description="Helical" evidence="5">
    <location>
        <begin position="608"/>
        <end position="627"/>
    </location>
</feature>
<dbReference type="GeneID" id="113141473"/>
<keyword evidence="5" id="KW-0472">Membrane</keyword>
<keyword evidence="5" id="KW-0812">Transmembrane</keyword>
<name>A0A3Q3RLX9_9TELE</name>
<keyword evidence="3" id="KW-0325">Glycoprotein</keyword>
<reference evidence="8" key="2">
    <citation type="submission" date="2025-09" db="UniProtKB">
        <authorList>
            <consortium name="Ensembl"/>
        </authorList>
    </citation>
    <scope>IDENTIFICATION</scope>
</reference>
<evidence type="ECO:0000259" key="7">
    <source>
        <dbReference type="PROSITE" id="PS50835"/>
    </source>
</evidence>
<organism evidence="8 9">
    <name type="scientific">Mastacembelus armatus</name>
    <name type="common">zig-zag eel</name>
    <dbReference type="NCBI Taxonomy" id="205130"/>
    <lineage>
        <taxon>Eukaryota</taxon>
        <taxon>Metazoa</taxon>
        <taxon>Chordata</taxon>
        <taxon>Craniata</taxon>
        <taxon>Vertebrata</taxon>
        <taxon>Euteleostomi</taxon>
        <taxon>Actinopterygii</taxon>
        <taxon>Neopterygii</taxon>
        <taxon>Teleostei</taxon>
        <taxon>Neoteleostei</taxon>
        <taxon>Acanthomorphata</taxon>
        <taxon>Anabantaria</taxon>
        <taxon>Synbranchiformes</taxon>
        <taxon>Mastacembelidae</taxon>
        <taxon>Mastacembelus</taxon>
    </lineage>
</organism>
<feature type="signal peptide" evidence="6">
    <location>
        <begin position="1"/>
        <end position="25"/>
    </location>
</feature>
<dbReference type="SMART" id="SM00409">
    <property type="entry name" value="IG"/>
    <property type="match status" value="4"/>
</dbReference>
<reference evidence="8" key="1">
    <citation type="submission" date="2025-08" db="UniProtKB">
        <authorList>
            <consortium name="Ensembl"/>
        </authorList>
    </citation>
    <scope>IDENTIFICATION</scope>
</reference>
<dbReference type="PANTHER" id="PTHR11481">
    <property type="entry name" value="IMMUNOGLOBULIN FC RECEPTOR"/>
    <property type="match status" value="1"/>
</dbReference>
<dbReference type="Pfam" id="PF17736">
    <property type="entry name" value="Ig_C17orf99"/>
    <property type="match status" value="1"/>
</dbReference>
<evidence type="ECO:0000256" key="5">
    <source>
        <dbReference type="SAM" id="Phobius"/>
    </source>
</evidence>
<dbReference type="FunCoup" id="A0A3Q3RLX9">
    <property type="interactions" value="1147"/>
</dbReference>
<keyword evidence="9" id="KW-1185">Reference proteome</keyword>
<dbReference type="GeneTree" id="ENSGT01140000282577"/>
<dbReference type="GO" id="GO:0006955">
    <property type="term" value="P:immune response"/>
    <property type="evidence" value="ECO:0007669"/>
    <property type="project" value="TreeGrafter"/>
</dbReference>
<feature type="region of interest" description="Disordered" evidence="4">
    <location>
        <begin position="747"/>
        <end position="775"/>
    </location>
</feature>